<name>A0A0U3E9W2_9HYPH</name>
<evidence type="ECO:0000313" key="2">
    <source>
        <dbReference type="Proteomes" id="UP000064921"/>
    </source>
</evidence>
<evidence type="ECO:0000313" key="1">
    <source>
        <dbReference type="EMBL" id="ALV28337.1"/>
    </source>
</evidence>
<organism evidence="1 2">
    <name type="scientific">Pannonibacter phragmitetus</name>
    <dbReference type="NCBI Taxonomy" id="121719"/>
    <lineage>
        <taxon>Bacteria</taxon>
        <taxon>Pseudomonadati</taxon>
        <taxon>Pseudomonadota</taxon>
        <taxon>Alphaproteobacteria</taxon>
        <taxon>Hyphomicrobiales</taxon>
        <taxon>Stappiaceae</taxon>
        <taxon>Pannonibacter</taxon>
    </lineage>
</organism>
<proteinExistence type="predicted"/>
<protein>
    <submittedName>
        <fullName evidence="1">Uncharacterized protein</fullName>
    </submittedName>
</protein>
<dbReference type="AlphaFoldDB" id="A0A0U3E9W2"/>
<accession>A0A0U3E9W2</accession>
<keyword evidence="2" id="KW-1185">Reference proteome</keyword>
<dbReference type="Proteomes" id="UP000064921">
    <property type="component" value="Chromosome"/>
</dbReference>
<reference evidence="1 2" key="1">
    <citation type="submission" date="2015-10" db="EMBL/GenBank/DDBJ databases">
        <title>The world's first case of liver abscess caused by Pannonibacter phragmitetus.</title>
        <authorList>
            <person name="Ming D."/>
            <person name="Wang M."/>
            <person name="Zhou Y."/>
            <person name="Jiang T."/>
            <person name="Hu S."/>
        </authorList>
    </citation>
    <scope>NUCLEOTIDE SEQUENCE [LARGE SCALE GENOMIC DNA]</scope>
    <source>
        <strain evidence="1 2">31801</strain>
    </source>
</reference>
<gene>
    <name evidence="1" type="ORF">APZ00_15745</name>
</gene>
<sequence length="59" mass="6545">MKSYPVFVAADSATDCRGFHIKNLGSLPDAHSDRGGEHVADRPQIIMLRDAWTVTDDLF</sequence>
<dbReference type="KEGG" id="pphr:APZ00_15745"/>
<dbReference type="EMBL" id="CP013068">
    <property type="protein sequence ID" value="ALV28337.1"/>
    <property type="molecule type" value="Genomic_DNA"/>
</dbReference>